<proteinExistence type="predicted"/>
<dbReference type="OrthoDB" id="9804829at2"/>
<reference evidence="2 3" key="1">
    <citation type="submission" date="2019-05" db="EMBL/GenBank/DDBJ databases">
        <title>Culicoidintestinum kansasii gen. nov., sp. nov. from the gastrointestinal tract of the biting midge, Culicoides sonorensis.</title>
        <authorList>
            <person name="Neupane S."/>
            <person name="Ghosh A."/>
            <person name="Gunther S."/>
            <person name="Martin K."/>
            <person name="Zurek L."/>
        </authorList>
    </citation>
    <scope>NUCLEOTIDE SEQUENCE [LARGE SCALE GENOMIC DNA]</scope>
    <source>
        <strain evidence="2 3">CS-1</strain>
    </source>
</reference>
<dbReference type="AlphaFoldDB" id="A0A5R8QDP7"/>
<feature type="transmembrane region" description="Helical" evidence="1">
    <location>
        <begin position="135"/>
        <end position="158"/>
    </location>
</feature>
<evidence type="ECO:0000256" key="1">
    <source>
        <dbReference type="SAM" id="Phobius"/>
    </source>
</evidence>
<dbReference type="Pfam" id="PF22564">
    <property type="entry name" value="HAAS"/>
    <property type="match status" value="1"/>
</dbReference>
<keyword evidence="1" id="KW-1133">Transmembrane helix</keyword>
<feature type="transmembrane region" description="Helical" evidence="1">
    <location>
        <begin position="75"/>
        <end position="94"/>
    </location>
</feature>
<dbReference type="Proteomes" id="UP000306912">
    <property type="component" value="Unassembled WGS sequence"/>
</dbReference>
<dbReference type="EMBL" id="VBWP01000003">
    <property type="protein sequence ID" value="TLG75377.1"/>
    <property type="molecule type" value="Genomic_DNA"/>
</dbReference>
<gene>
    <name evidence="2" type="ORF">FEZ08_04830</name>
</gene>
<name>A0A5R8QDP7_9FIRM</name>
<keyword evidence="1" id="KW-0812">Transmembrane</keyword>
<feature type="transmembrane region" description="Helical" evidence="1">
    <location>
        <begin position="100"/>
        <end position="123"/>
    </location>
</feature>
<dbReference type="InParanoid" id="A0A5R8QDP7"/>
<evidence type="ECO:0000313" key="2">
    <source>
        <dbReference type="EMBL" id="TLG75377.1"/>
    </source>
</evidence>
<evidence type="ECO:0000313" key="3">
    <source>
        <dbReference type="Proteomes" id="UP000306912"/>
    </source>
</evidence>
<keyword evidence="1" id="KW-0472">Membrane</keyword>
<keyword evidence="3" id="KW-1185">Reference proteome</keyword>
<dbReference type="RefSeq" id="WP_138190584.1">
    <property type="nucleotide sequence ID" value="NZ_VBWP01000003.1"/>
</dbReference>
<comment type="caution">
    <text evidence="2">The sequence shown here is derived from an EMBL/GenBank/DDBJ whole genome shotgun (WGS) entry which is preliminary data.</text>
</comment>
<sequence length="171" mass="19503">MTKEQYLGELQRHLSYYVYVDPSIIQGYKMNIDEMLDEGLTMNEVVERLGTPSQLANALAQEFDLVLRKKVGMPMWVKVILIICALPIILPFAFTAFMLVVTFFLILITFAITGITSAIWCWFSVDYTIAFKILYSIMGVSATVAFSILTYFAGLGVFRLTKKIFNRKRVV</sequence>
<accession>A0A5R8QDP7</accession>
<evidence type="ECO:0008006" key="4">
    <source>
        <dbReference type="Google" id="ProtNLM"/>
    </source>
</evidence>
<protein>
    <recommendedName>
        <fullName evidence="4">DUF1700 domain-containing protein</fullName>
    </recommendedName>
</protein>
<organism evidence="2 3">
    <name type="scientific">Culicoidibacter larvae</name>
    <dbReference type="NCBI Taxonomy" id="2579976"/>
    <lineage>
        <taxon>Bacteria</taxon>
        <taxon>Bacillati</taxon>
        <taxon>Bacillota</taxon>
        <taxon>Culicoidibacteria</taxon>
        <taxon>Culicoidibacterales</taxon>
        <taxon>Culicoidibacteraceae</taxon>
        <taxon>Culicoidibacter</taxon>
    </lineage>
</organism>